<dbReference type="EMBL" id="JWZX01003251">
    <property type="protein sequence ID" value="KOO22780.1"/>
    <property type="molecule type" value="Genomic_DNA"/>
</dbReference>
<reference evidence="2" key="1">
    <citation type="journal article" date="2015" name="PLoS Genet.">
        <title>Genome Sequence and Transcriptome Analyses of Chrysochromulina tobin: Metabolic Tools for Enhanced Algal Fitness in the Prominent Order Prymnesiales (Haptophyceae).</title>
        <authorList>
            <person name="Hovde B.T."/>
            <person name="Deodato C.R."/>
            <person name="Hunsperger H.M."/>
            <person name="Ryken S.A."/>
            <person name="Yost W."/>
            <person name="Jha R.K."/>
            <person name="Patterson J."/>
            <person name="Monnat R.J. Jr."/>
            <person name="Barlow S.B."/>
            <person name="Starkenburg S.R."/>
            <person name="Cattolico R.A."/>
        </authorList>
    </citation>
    <scope>NUCLEOTIDE SEQUENCE</scope>
    <source>
        <strain evidence="2">CCMP291</strain>
    </source>
</reference>
<accession>A0A0M0J8H3</accession>
<sequence length="108" mass="11100">MTPPKDAAALDALLEKYDVCGIICVDATAAWLEHTEAIAHHRMPIAMRELGDPPGTAPAGLKLRSGVIKVGSGSNFLDRVAEVSSSKGGGAPMPLKYGGVAMLAMGKA</sequence>
<keyword evidence="2" id="KW-1185">Reference proteome</keyword>
<proteinExistence type="predicted"/>
<evidence type="ECO:0000313" key="2">
    <source>
        <dbReference type="Proteomes" id="UP000037460"/>
    </source>
</evidence>
<evidence type="ECO:0000313" key="1">
    <source>
        <dbReference type="EMBL" id="KOO22780.1"/>
    </source>
</evidence>
<gene>
    <name evidence="1" type="ORF">Ctob_001373</name>
</gene>
<comment type="caution">
    <text evidence="1">The sequence shown here is derived from an EMBL/GenBank/DDBJ whole genome shotgun (WGS) entry which is preliminary data.</text>
</comment>
<dbReference type="AlphaFoldDB" id="A0A0M0J8H3"/>
<dbReference type="Proteomes" id="UP000037460">
    <property type="component" value="Unassembled WGS sequence"/>
</dbReference>
<name>A0A0M0J8H3_9EUKA</name>
<protein>
    <submittedName>
        <fullName evidence="1">Uncharacterized protein</fullName>
    </submittedName>
</protein>
<organism evidence="1 2">
    <name type="scientific">Chrysochromulina tobinii</name>
    <dbReference type="NCBI Taxonomy" id="1460289"/>
    <lineage>
        <taxon>Eukaryota</taxon>
        <taxon>Haptista</taxon>
        <taxon>Haptophyta</taxon>
        <taxon>Prymnesiophyceae</taxon>
        <taxon>Prymnesiales</taxon>
        <taxon>Chrysochromulinaceae</taxon>
        <taxon>Chrysochromulina</taxon>
    </lineage>
</organism>